<evidence type="ECO:0000313" key="8">
    <source>
        <dbReference type="Proteomes" id="UP000060487"/>
    </source>
</evidence>
<feature type="transmembrane region" description="Helical" evidence="5">
    <location>
        <begin position="41"/>
        <end position="67"/>
    </location>
</feature>
<keyword evidence="4 5" id="KW-0472">Membrane</keyword>
<dbReference type="EMBL" id="LNQR01000003">
    <property type="protein sequence ID" value="KWT94827.1"/>
    <property type="molecule type" value="Genomic_DNA"/>
</dbReference>
<evidence type="ECO:0000256" key="4">
    <source>
        <dbReference type="ARBA" id="ARBA00023136"/>
    </source>
</evidence>
<protein>
    <submittedName>
        <fullName evidence="7">Magnetosome protein Man2</fullName>
    </submittedName>
</protein>
<keyword evidence="3 5" id="KW-1133">Transmembrane helix</keyword>
<keyword evidence="1" id="KW-1003">Cell membrane</keyword>
<dbReference type="Proteomes" id="UP000060487">
    <property type="component" value="Unassembled WGS sequence"/>
</dbReference>
<name>A0ABR5SKM2_9BACT</name>
<dbReference type="InterPro" id="IPR010445">
    <property type="entry name" value="LapA_dom"/>
</dbReference>
<evidence type="ECO:0000256" key="3">
    <source>
        <dbReference type="ARBA" id="ARBA00022989"/>
    </source>
</evidence>
<dbReference type="Pfam" id="PF06305">
    <property type="entry name" value="LapA_dom"/>
    <property type="match status" value="1"/>
</dbReference>
<keyword evidence="2 5" id="KW-0812">Transmembrane</keyword>
<keyword evidence="8" id="KW-1185">Reference proteome</keyword>
<reference evidence="7 8" key="1">
    <citation type="submission" date="2015-11" db="EMBL/GenBank/DDBJ databases">
        <authorList>
            <person name="Lin W."/>
        </authorList>
    </citation>
    <scope>NUCLEOTIDE SEQUENCE [LARGE SCALE GENOMIC DNA]</scope>
    <source>
        <strain evidence="7 8">HCH-1</strain>
    </source>
</reference>
<accession>A0ABR5SKM2</accession>
<evidence type="ECO:0000256" key="5">
    <source>
        <dbReference type="SAM" id="Phobius"/>
    </source>
</evidence>
<dbReference type="RefSeq" id="WP_085050653.1">
    <property type="nucleotide sequence ID" value="NZ_LNQR01000003.1"/>
</dbReference>
<feature type="transmembrane region" description="Helical" evidence="5">
    <location>
        <begin position="9"/>
        <end position="29"/>
    </location>
</feature>
<evidence type="ECO:0000256" key="2">
    <source>
        <dbReference type="ARBA" id="ARBA00022692"/>
    </source>
</evidence>
<organism evidence="7 8">
    <name type="scientific">Candidatus Magnetominusculus xianensis</name>
    <dbReference type="NCBI Taxonomy" id="1748249"/>
    <lineage>
        <taxon>Bacteria</taxon>
        <taxon>Pseudomonadati</taxon>
        <taxon>Nitrospirota</taxon>
        <taxon>Nitrospiria</taxon>
        <taxon>Nitrospirales</taxon>
        <taxon>Nitrospiraceae</taxon>
        <taxon>Candidatus Magnetominusculus</taxon>
    </lineage>
</organism>
<evidence type="ECO:0000256" key="1">
    <source>
        <dbReference type="ARBA" id="ARBA00022475"/>
    </source>
</evidence>
<evidence type="ECO:0000259" key="6">
    <source>
        <dbReference type="Pfam" id="PF06305"/>
    </source>
</evidence>
<feature type="domain" description="Lipopolysaccharide assembly protein A" evidence="6">
    <location>
        <begin position="26"/>
        <end position="85"/>
    </location>
</feature>
<comment type="caution">
    <text evidence="7">The sequence shown here is derived from an EMBL/GenBank/DDBJ whole genome shotgun (WGS) entry which is preliminary data.</text>
</comment>
<evidence type="ECO:0000313" key="7">
    <source>
        <dbReference type="EMBL" id="KWT94827.1"/>
    </source>
</evidence>
<sequence length="86" mass="9596">MDKILTKKLVIPLITVLFLGAVFIDQNAVPVPMKFFIGSPIHMHLSAIIVVSMAAGSALTIVGFLIFKGIQQKIKKRKMEQEIRDF</sequence>
<proteinExistence type="predicted"/>
<gene>
    <name evidence="7" type="primary">man2</name>
    <name evidence="7" type="ORF">ASN18_0116</name>
</gene>